<sequence length="158" mass="19672">MNIVTLLYLLEIVFIVYSLFKFIPKEQRREAIAIYTYTLTITWFFGLMVAEFNLIEYPIRQFPRAIKTSFLFEYFLYPSICALFVVNYPEMKSNTRKFLYYFAFCSILTFIEILEEKYTLVLKYIFWDWYVTWITFYITFYSCYKYKKWFFKKYKLNN</sequence>
<evidence type="ECO:0000313" key="2">
    <source>
        <dbReference type="EMBL" id="QAA32572.1"/>
    </source>
</evidence>
<keyword evidence="1" id="KW-0812">Transmembrane</keyword>
<reference evidence="2 3" key="1">
    <citation type="submission" date="2018-01" db="EMBL/GenBank/DDBJ databases">
        <title>Genome Sequencing and Assembly of Anaerobacter polyendosporus strain CT4.</title>
        <authorList>
            <person name="Tachaapaikoon C."/>
            <person name="Sutheeworapong S."/>
            <person name="Jenjaroenpun P."/>
            <person name="Wongsurawat T."/>
            <person name="Nookeaw I."/>
            <person name="Cheawchanlertfa P."/>
            <person name="Kosugi A."/>
            <person name="Cheevadhanarak S."/>
            <person name="Ratanakhanokchai K."/>
        </authorList>
    </citation>
    <scope>NUCLEOTIDE SEQUENCE [LARGE SCALE GENOMIC DNA]</scope>
    <source>
        <strain evidence="2 3">CT4</strain>
    </source>
</reference>
<keyword evidence="3" id="KW-1185">Reference proteome</keyword>
<dbReference type="OrthoDB" id="1683460at2"/>
<organism evidence="2 3">
    <name type="scientific">Clostridium manihotivorum</name>
    <dbReference type="NCBI Taxonomy" id="2320868"/>
    <lineage>
        <taxon>Bacteria</taxon>
        <taxon>Bacillati</taxon>
        <taxon>Bacillota</taxon>
        <taxon>Clostridia</taxon>
        <taxon>Eubacteriales</taxon>
        <taxon>Clostridiaceae</taxon>
        <taxon>Clostridium</taxon>
    </lineage>
</organism>
<feature type="transmembrane region" description="Helical" evidence="1">
    <location>
        <begin position="31"/>
        <end position="50"/>
    </location>
</feature>
<feature type="transmembrane region" description="Helical" evidence="1">
    <location>
        <begin position="98"/>
        <end position="114"/>
    </location>
</feature>
<feature type="transmembrane region" description="Helical" evidence="1">
    <location>
        <begin position="70"/>
        <end position="86"/>
    </location>
</feature>
<dbReference type="KEGG" id="cmah:C1I91_13525"/>
<dbReference type="RefSeq" id="WP_128213360.1">
    <property type="nucleotide sequence ID" value="NZ_CP025746.1"/>
</dbReference>
<gene>
    <name evidence="2" type="ORF">C1I91_13525</name>
</gene>
<dbReference type="InterPro" id="IPR048147">
    <property type="entry name" value="CBO0543-like"/>
</dbReference>
<feature type="transmembrane region" description="Helical" evidence="1">
    <location>
        <begin position="6"/>
        <end position="24"/>
    </location>
</feature>
<proteinExistence type="predicted"/>
<name>A0A3R5QUC8_9CLOT</name>
<evidence type="ECO:0000256" key="1">
    <source>
        <dbReference type="SAM" id="Phobius"/>
    </source>
</evidence>
<evidence type="ECO:0000313" key="3">
    <source>
        <dbReference type="Proteomes" id="UP000286268"/>
    </source>
</evidence>
<keyword evidence="1" id="KW-0472">Membrane</keyword>
<dbReference type="EMBL" id="CP025746">
    <property type="protein sequence ID" value="QAA32572.1"/>
    <property type="molecule type" value="Genomic_DNA"/>
</dbReference>
<feature type="transmembrane region" description="Helical" evidence="1">
    <location>
        <begin position="126"/>
        <end position="144"/>
    </location>
</feature>
<accession>A0A3R5QUC8</accession>
<protein>
    <submittedName>
        <fullName evidence="2">Uncharacterized protein</fullName>
    </submittedName>
</protein>
<dbReference type="Proteomes" id="UP000286268">
    <property type="component" value="Chromosome"/>
</dbReference>
<keyword evidence="1" id="KW-1133">Transmembrane helix</keyword>
<dbReference type="AlphaFoldDB" id="A0A3R5QUC8"/>
<dbReference type="NCBIfam" id="NF041644">
    <property type="entry name" value="CBO0543_fam"/>
    <property type="match status" value="1"/>
</dbReference>